<accession>A0A372MN93</accession>
<reference evidence="1 2" key="1">
    <citation type="submission" date="2018-08" db="EMBL/GenBank/DDBJ databases">
        <title>Analysis of the genomic diversity of Mexican Acinetobacter haemolyticus clinical isolates.</title>
        <authorList>
            <person name="Castro-Jaimes S."/>
            <person name="Cevallos M.A."/>
        </authorList>
    </citation>
    <scope>NUCLEOTIDE SEQUENCE [LARGE SCALE GENOMIC DNA]</scope>
    <source>
        <strain evidence="1 2">AN43</strain>
    </source>
</reference>
<protein>
    <submittedName>
        <fullName evidence="1">Uncharacterized protein</fullName>
    </submittedName>
</protein>
<evidence type="ECO:0000313" key="2">
    <source>
        <dbReference type="Proteomes" id="UP000463868"/>
    </source>
</evidence>
<sequence length="271" mass="31949">MYKTKILLLSIILLFQGACMQKKEPPYIPQEGEVVTWKQNNHLIVKAKLGERRKHIVNEHCPKCERDFYKPEREHYLGQFPIDYKPEKFSEISVVEAESLPLPYSDGQLEFDLILNGSTVQATDRSIYSEQGLDNKDQVKVRIFNEKFNSRTVDVYKSYQDSTKDSNFDMVEAKRWSEQYGVNCWFFSKTKSLRCYGQSSHEKSMGILFKHMGGEGNWIFAESWEPLYGGITIRWNIDKRNFHRWKDVDAAIWRLLETWNVSSLHKNIEEN</sequence>
<gene>
    <name evidence="1" type="ORF">AhaeAN43_14825</name>
</gene>
<dbReference type="Proteomes" id="UP000463868">
    <property type="component" value="Chromosome"/>
</dbReference>
<proteinExistence type="predicted"/>
<organism evidence="1 2">
    <name type="scientific">Acinetobacter haemolyticus</name>
    <dbReference type="NCBI Taxonomy" id="29430"/>
    <lineage>
        <taxon>Bacteria</taxon>
        <taxon>Pseudomonadati</taxon>
        <taxon>Pseudomonadota</taxon>
        <taxon>Gammaproteobacteria</taxon>
        <taxon>Moraxellales</taxon>
        <taxon>Moraxellaceae</taxon>
        <taxon>Acinetobacter</taxon>
    </lineage>
</organism>
<evidence type="ECO:0000313" key="1">
    <source>
        <dbReference type="EMBL" id="QHI14547.1"/>
    </source>
</evidence>
<dbReference type="AlphaFoldDB" id="A0A372MN93"/>
<name>A0A372MN93_ACIHA</name>
<dbReference type="EMBL" id="CP031976">
    <property type="protein sequence ID" value="QHI14547.1"/>
    <property type="molecule type" value="Genomic_DNA"/>
</dbReference>